<evidence type="ECO:0000256" key="1">
    <source>
        <dbReference type="SAM" id="MobiDB-lite"/>
    </source>
</evidence>
<reference evidence="3 4" key="1">
    <citation type="submission" date="2016-10" db="EMBL/GenBank/DDBJ databases">
        <authorList>
            <person name="de Groot N.N."/>
        </authorList>
    </citation>
    <scope>NUCLEOTIDE SEQUENCE [LARGE SCALE GENOMIC DNA]</scope>
    <source>
        <strain evidence="3 4">DSM 21799</strain>
    </source>
</reference>
<evidence type="ECO:0000313" key="4">
    <source>
        <dbReference type="Proteomes" id="UP000199183"/>
    </source>
</evidence>
<feature type="compositionally biased region" description="Basic and acidic residues" evidence="1">
    <location>
        <begin position="1"/>
        <end position="11"/>
    </location>
</feature>
<dbReference type="STRING" id="640635.SAMN04489806_2586"/>
<dbReference type="SUPFAM" id="SSF51430">
    <property type="entry name" value="NAD(P)-linked oxidoreductase"/>
    <property type="match status" value="1"/>
</dbReference>
<dbReference type="AlphaFoldDB" id="A0A1H4PQV6"/>
<dbReference type="PANTHER" id="PTHR43364:SF6">
    <property type="entry name" value="OXIDOREDUCTASE-RELATED"/>
    <property type="match status" value="1"/>
</dbReference>
<sequence>MPVTQHSREIDSASLNRGPGDPSREQHPSLPIPVQSGARPAPRRELAGITGGVFPLALGGSVFGWTASAEDTVAILDRYAALGGNFIDTADSYSGGLSEVQIGAWMRHRRNRDHIVVATKIGRHADYPGLARQNVIAAVDASLERLGTDRIDLLYLHRDDPTVPLESTLSAVRELMAAGKVLSLGASDFPAERLVQARVLAAAGYPRITAYETEYSLVNRRSFEGDRALVARGQGLAVMPYFALASGYLTGKYRSRADFHGSTRESRAEEHFTRRGRRVLRALDEIAAAASSTPATVALAWLLHQPGVLAPVVSASHPEQVDALAASVHLTLENEQLHELDRASRS</sequence>
<dbReference type="InterPro" id="IPR023210">
    <property type="entry name" value="NADP_OxRdtase_dom"/>
</dbReference>
<gene>
    <name evidence="3" type="ORF">SAMN04489806_2586</name>
</gene>
<evidence type="ECO:0000259" key="2">
    <source>
        <dbReference type="Pfam" id="PF00248"/>
    </source>
</evidence>
<dbReference type="GO" id="GO:0005829">
    <property type="term" value="C:cytosol"/>
    <property type="evidence" value="ECO:0007669"/>
    <property type="project" value="TreeGrafter"/>
</dbReference>
<keyword evidence="4" id="KW-1185">Reference proteome</keyword>
<dbReference type="RefSeq" id="WP_091185108.1">
    <property type="nucleotide sequence ID" value="NZ_FNRY01000001.1"/>
</dbReference>
<accession>A0A1H4PQV6</accession>
<evidence type="ECO:0000313" key="3">
    <source>
        <dbReference type="EMBL" id="SEC09759.1"/>
    </source>
</evidence>
<protein>
    <submittedName>
        <fullName evidence="3">Predicted oxidoreductase</fullName>
    </submittedName>
</protein>
<organism evidence="3 4">
    <name type="scientific">Paramicrobacterium humi</name>
    <dbReference type="NCBI Taxonomy" id="640635"/>
    <lineage>
        <taxon>Bacteria</taxon>
        <taxon>Bacillati</taxon>
        <taxon>Actinomycetota</taxon>
        <taxon>Actinomycetes</taxon>
        <taxon>Micrococcales</taxon>
        <taxon>Microbacteriaceae</taxon>
        <taxon>Paramicrobacterium</taxon>
    </lineage>
</organism>
<dbReference type="InterPro" id="IPR036812">
    <property type="entry name" value="NAD(P)_OxRdtase_dom_sf"/>
</dbReference>
<name>A0A1H4PQV6_9MICO</name>
<dbReference type="EMBL" id="FNRY01000001">
    <property type="protein sequence ID" value="SEC09759.1"/>
    <property type="molecule type" value="Genomic_DNA"/>
</dbReference>
<proteinExistence type="predicted"/>
<dbReference type="Pfam" id="PF00248">
    <property type="entry name" value="Aldo_ket_red"/>
    <property type="match status" value="1"/>
</dbReference>
<feature type="domain" description="NADP-dependent oxidoreductase" evidence="2">
    <location>
        <begin position="56"/>
        <end position="343"/>
    </location>
</feature>
<dbReference type="OrthoDB" id="9768793at2"/>
<feature type="region of interest" description="Disordered" evidence="1">
    <location>
        <begin position="1"/>
        <end position="42"/>
    </location>
</feature>
<dbReference type="Proteomes" id="UP000199183">
    <property type="component" value="Unassembled WGS sequence"/>
</dbReference>
<dbReference type="InterPro" id="IPR050523">
    <property type="entry name" value="AKR_Detox_Biosynth"/>
</dbReference>
<dbReference type="Gene3D" id="3.20.20.100">
    <property type="entry name" value="NADP-dependent oxidoreductase domain"/>
    <property type="match status" value="1"/>
</dbReference>
<dbReference type="PANTHER" id="PTHR43364">
    <property type="entry name" value="NADH-SPECIFIC METHYLGLYOXAL REDUCTASE-RELATED"/>
    <property type="match status" value="1"/>
</dbReference>